<feature type="region of interest" description="Disordered" evidence="2">
    <location>
        <begin position="1390"/>
        <end position="1409"/>
    </location>
</feature>
<dbReference type="Proteomes" id="UP000054567">
    <property type="component" value="Unassembled WGS sequence"/>
</dbReference>
<dbReference type="GO" id="GO:0007165">
    <property type="term" value="P:signal transduction"/>
    <property type="evidence" value="ECO:0007669"/>
    <property type="project" value="InterPro"/>
</dbReference>
<keyword evidence="1" id="KW-0343">GTPase activation</keyword>
<organism evidence="5 6">
    <name type="scientific">Coccidioides posadasii RMSCC 3488</name>
    <dbReference type="NCBI Taxonomy" id="454284"/>
    <lineage>
        <taxon>Eukaryota</taxon>
        <taxon>Fungi</taxon>
        <taxon>Dikarya</taxon>
        <taxon>Ascomycota</taxon>
        <taxon>Pezizomycotina</taxon>
        <taxon>Eurotiomycetes</taxon>
        <taxon>Eurotiomycetidae</taxon>
        <taxon>Onygenales</taxon>
        <taxon>Onygenaceae</taxon>
        <taxon>Coccidioides</taxon>
    </lineage>
</organism>
<evidence type="ECO:0000313" key="5">
    <source>
        <dbReference type="EMBL" id="KMM68298.1"/>
    </source>
</evidence>
<dbReference type="Gene3D" id="2.30.29.30">
    <property type="entry name" value="Pleckstrin-homology domain (PH domain)/Phosphotyrosine-binding domain (PTB)"/>
    <property type="match status" value="1"/>
</dbReference>
<feature type="compositionally biased region" description="Polar residues" evidence="2">
    <location>
        <begin position="391"/>
        <end position="407"/>
    </location>
</feature>
<feature type="region of interest" description="Disordered" evidence="2">
    <location>
        <begin position="864"/>
        <end position="883"/>
    </location>
</feature>
<feature type="region of interest" description="Disordered" evidence="2">
    <location>
        <begin position="1060"/>
        <end position="1117"/>
    </location>
</feature>
<dbReference type="GO" id="GO:0005096">
    <property type="term" value="F:GTPase activator activity"/>
    <property type="evidence" value="ECO:0007669"/>
    <property type="project" value="UniProtKB-KW"/>
</dbReference>
<evidence type="ECO:0000259" key="4">
    <source>
        <dbReference type="PROSITE" id="PS50238"/>
    </source>
</evidence>
<feature type="compositionally biased region" description="Basic and acidic residues" evidence="2">
    <location>
        <begin position="356"/>
        <end position="368"/>
    </location>
</feature>
<feature type="compositionally biased region" description="Polar residues" evidence="2">
    <location>
        <begin position="93"/>
        <end position="115"/>
    </location>
</feature>
<dbReference type="VEuPathDB" id="FungiDB:CPAG_04628"/>
<dbReference type="FunFam" id="2.30.29.30:FF:000452">
    <property type="entry name" value="Rho GTPase activator (Bem3)"/>
    <property type="match status" value="1"/>
</dbReference>
<proteinExistence type="predicted"/>
<dbReference type="PANTHER" id="PTHR23176">
    <property type="entry name" value="RHO/RAC/CDC GTPASE-ACTIVATING PROTEIN"/>
    <property type="match status" value="1"/>
</dbReference>
<feature type="domain" description="PH" evidence="3">
    <location>
        <begin position="883"/>
        <end position="998"/>
    </location>
</feature>
<feature type="compositionally biased region" description="Polar residues" evidence="2">
    <location>
        <begin position="1086"/>
        <end position="1100"/>
    </location>
</feature>
<dbReference type="EMBL" id="DS268110">
    <property type="protein sequence ID" value="KMM68298.1"/>
    <property type="molecule type" value="Genomic_DNA"/>
</dbReference>
<gene>
    <name evidence="5" type="ORF">CPAG_04628</name>
</gene>
<dbReference type="InterPro" id="IPR050729">
    <property type="entry name" value="Rho-GAP"/>
</dbReference>
<accession>A0A0J6FDC0</accession>
<reference evidence="6" key="3">
    <citation type="journal article" date="2010" name="Genome Res.">
        <title>Population genomic sequencing of Coccidioides fungi reveals recent hybridization and transposon control.</title>
        <authorList>
            <person name="Neafsey D.E."/>
            <person name="Barker B.M."/>
            <person name="Sharpton T.J."/>
            <person name="Stajich J.E."/>
            <person name="Park D.J."/>
            <person name="Whiston E."/>
            <person name="Hung C.-Y."/>
            <person name="McMahan C."/>
            <person name="White J."/>
            <person name="Sykes S."/>
            <person name="Heiman D."/>
            <person name="Young S."/>
            <person name="Zeng Q."/>
            <person name="Abouelleil A."/>
            <person name="Aftuck L."/>
            <person name="Bessette D."/>
            <person name="Brown A."/>
            <person name="FitzGerald M."/>
            <person name="Lui A."/>
            <person name="Macdonald J.P."/>
            <person name="Priest M."/>
            <person name="Orbach M.J."/>
            <person name="Galgiani J.N."/>
            <person name="Kirkland T.N."/>
            <person name="Cole G.T."/>
            <person name="Birren B.W."/>
            <person name="Henn M.R."/>
            <person name="Taylor J.W."/>
            <person name="Rounsley S.D."/>
        </authorList>
    </citation>
    <scope>NUCLEOTIDE SEQUENCE [LARGE SCALE GENOMIC DNA]</scope>
    <source>
        <strain evidence="6">RMSCC 3488</strain>
    </source>
</reference>
<feature type="region of interest" description="Disordered" evidence="2">
    <location>
        <begin position="931"/>
        <end position="955"/>
    </location>
</feature>
<dbReference type="PROSITE" id="PS50238">
    <property type="entry name" value="RHOGAP"/>
    <property type="match status" value="1"/>
</dbReference>
<name>A0A0J6FDC0_COCPO</name>
<feature type="region of interest" description="Disordered" evidence="2">
    <location>
        <begin position="530"/>
        <end position="553"/>
    </location>
</feature>
<dbReference type="InterPro" id="IPR036871">
    <property type="entry name" value="PX_dom_sf"/>
</dbReference>
<dbReference type="Pfam" id="PF00169">
    <property type="entry name" value="PH"/>
    <property type="match status" value="1"/>
</dbReference>
<dbReference type="SUPFAM" id="SSF48350">
    <property type="entry name" value="GTPase activation domain, GAP"/>
    <property type="match status" value="1"/>
</dbReference>
<dbReference type="InterPro" id="IPR000198">
    <property type="entry name" value="RhoGAP_dom"/>
</dbReference>
<dbReference type="SMART" id="SM00233">
    <property type="entry name" value="PH"/>
    <property type="match status" value="1"/>
</dbReference>
<feature type="compositionally biased region" description="Pro residues" evidence="2">
    <location>
        <begin position="461"/>
        <end position="472"/>
    </location>
</feature>
<dbReference type="Gene3D" id="1.10.555.10">
    <property type="entry name" value="Rho GTPase activation protein"/>
    <property type="match status" value="1"/>
</dbReference>
<evidence type="ECO:0000313" key="6">
    <source>
        <dbReference type="Proteomes" id="UP000054567"/>
    </source>
</evidence>
<feature type="domain" description="Rho-GAP" evidence="4">
    <location>
        <begin position="1167"/>
        <end position="1373"/>
    </location>
</feature>
<dbReference type="Gene3D" id="3.30.1520.10">
    <property type="entry name" value="Phox-like domain"/>
    <property type="match status" value="1"/>
</dbReference>
<reference evidence="6" key="2">
    <citation type="journal article" date="2009" name="Genome Res.">
        <title>Comparative genomic analyses of the human fungal pathogens Coccidioides and their relatives.</title>
        <authorList>
            <person name="Sharpton T.J."/>
            <person name="Stajich J.E."/>
            <person name="Rounsley S.D."/>
            <person name="Gardner M.J."/>
            <person name="Wortman J.R."/>
            <person name="Jordar V.S."/>
            <person name="Maiti R."/>
            <person name="Kodira C.D."/>
            <person name="Neafsey D.E."/>
            <person name="Zeng Q."/>
            <person name="Hung C.-Y."/>
            <person name="McMahan C."/>
            <person name="Muszewska A."/>
            <person name="Grynberg M."/>
            <person name="Mandel M.A."/>
            <person name="Kellner E.M."/>
            <person name="Barker B.M."/>
            <person name="Galgiani J.N."/>
            <person name="Orbach M.J."/>
            <person name="Kirkland T.N."/>
            <person name="Cole G.T."/>
            <person name="Henn M.R."/>
            <person name="Birren B.W."/>
            <person name="Taylor J.W."/>
        </authorList>
    </citation>
    <scope>NUCLEOTIDE SEQUENCE [LARGE SCALE GENOMIC DNA]</scope>
    <source>
        <strain evidence="6">RMSCC 3488</strain>
    </source>
</reference>
<feature type="compositionally biased region" description="Polar residues" evidence="2">
    <location>
        <begin position="677"/>
        <end position="707"/>
    </location>
</feature>
<feature type="region of interest" description="Disordered" evidence="2">
    <location>
        <begin position="317"/>
        <end position="474"/>
    </location>
</feature>
<feature type="compositionally biased region" description="Polar residues" evidence="2">
    <location>
        <begin position="1432"/>
        <end position="1444"/>
    </location>
</feature>
<evidence type="ECO:0000256" key="2">
    <source>
        <dbReference type="SAM" id="MobiDB-lite"/>
    </source>
</evidence>
<sequence>MSHPRRQHRDAEIQSLASQPYVVPAAAPLHFSTSASSPAIPEFAKARAHDRLPPSNHPLSARPGAGGTASTPRNYPISHAEVPVASSLGPTEAPSTLRSRQRDQPLQPSRSTASPDHTAPAQLPLSPTRLVTHSGFPVPPTGIPNCTSPTSSLSSVSSNPVPGIGAFGRTPASTLQNTAPSSTSPTGRLNSAYASGLYKFPGANSINVSAMAEGKGHRVVPRTSSIDSAISSLSSTSHSHKSSLDSNNVTPADIANLIATAGSPEAVIIHLLKEKQHAASQNAQLWKLVDKQRTMLLALNKDLERAMKEKERYRKRLKEIQNAPPPLPSDAPRSTARHDDHKKWERSEIVLPSHAHHNEASHKKHEGENTQPDLDEEVRSSPVDMLAVDPDTQSPIDPNPDASSHATDSPEYRTPLEASGSTCKDVAREGYTGLPDATPLTSHGSFDTEEPPQVAQTTTKIPPPARKPPPAPLKLDEAQKVKPHIIVDHRKDHSESDYDDILEDNEIPTIERGRRRTREEDDKLRQAMMLKEQELRSRSNKKKLKNFAPPENVQKEQAQAFLGVGLPASPRSGMAPSPRLVGLHSPPPASLSAMLHPAASDSSVSDKSRLTSPLSPGLPQSPRPGDRPLGSPMPRFPKDPNALVSPPISPRNAMQGQFQNMLSSPPGSQEAPRDGTVKTTQQAPNANERSNSDAPTYKLTVNENSPVSGRETSHTIYRGMVAADYPELLLPPSSLSSIDVKVSSSRLRPSRSSYLALKPMEEEPVFTLSVYSRVKRVELWRVEKAIIALPQLDHQIKQITNFSTKLPERSMFTGHSPAKVDARRAALNAYFEALLNHPMEEAAGLVVCQFLTADAIEPRDDESNLLHGAGNGKPPISFGPDGKPRMEGYLTKRGKNFGGWKSRYFVLNGPELKYYESPGGPHLGTIKIHHAQIGKQSPSGKNQSPSRTEDDPDSQYRHAFLILEPKKRDSSALVRHVLCAESDDERDVWVETLLCYVEPREPDEEYHGHHAQSSKPTGPTPKSRLQPPHSKKGGLESGQLGGSNALQALSYDDVVAAEAPVRGPSGGKVSPPAGHMADHSARQFEQDNSSPTQKTISGPTNGMKIQDAGAWGNKTVTSTKEKKRSIWGFRAATAADLANQGSRQDSVGSVHDVFLDQRAPIRPVFGLPLAEAVEFCGPRGFDCGLPAVVYRCLEYLRAQRAELEEGIFRLSGSNVVIKALKERFNTEGDLDFLEGDHYHDVHAVASLFKQYLRELPTTVLTKELHLDFIRVLDLDEKHQKISAFNTLVHRLPRPNLDLLKAISQFLIVIIQNADVNKMTVRNVGIVFAPTLNIPAPVFSMFLTEFDAIFGKHPPIDHGTRTVELTLNNQRLNPEDIRSPRHQMFTDLPTPAYDQNSFEPQRAEEAEDLKRRGNYTTGFIPLHPTYDPPPVPHQQQDEGTLSHLHSMNGLLAPGTHATKSKRRESSLLFMDIGK</sequence>
<feature type="region of interest" description="Disordered" evidence="2">
    <location>
        <begin position="1416"/>
        <end position="1473"/>
    </location>
</feature>
<dbReference type="InterPro" id="IPR001849">
    <property type="entry name" value="PH_domain"/>
</dbReference>
<dbReference type="GO" id="GO:0005938">
    <property type="term" value="C:cell cortex"/>
    <property type="evidence" value="ECO:0007669"/>
    <property type="project" value="UniProtKB-ARBA"/>
</dbReference>
<dbReference type="CDD" id="cd06093">
    <property type="entry name" value="PX_domain"/>
    <property type="match status" value="1"/>
</dbReference>
<dbReference type="CDD" id="cd13277">
    <property type="entry name" value="PH_Bem3"/>
    <property type="match status" value="1"/>
</dbReference>
<evidence type="ECO:0000256" key="1">
    <source>
        <dbReference type="ARBA" id="ARBA00022468"/>
    </source>
</evidence>
<dbReference type="InterPro" id="IPR001683">
    <property type="entry name" value="PX_dom"/>
</dbReference>
<dbReference type="OrthoDB" id="185175at2759"/>
<dbReference type="SUPFAM" id="SSF64268">
    <property type="entry name" value="PX domain"/>
    <property type="match status" value="1"/>
</dbReference>
<feature type="region of interest" description="Disordered" evidence="2">
    <location>
        <begin position="565"/>
        <end position="712"/>
    </location>
</feature>
<feature type="compositionally biased region" description="Basic and acidic residues" evidence="2">
    <location>
        <begin position="1400"/>
        <end position="1409"/>
    </location>
</feature>
<dbReference type="PANTHER" id="PTHR23176:SF129">
    <property type="entry name" value="RHO GTPASE ACTIVATING PROTEIN AT 16F, ISOFORM E-RELATED"/>
    <property type="match status" value="1"/>
</dbReference>
<feature type="region of interest" description="Disordered" evidence="2">
    <location>
        <begin position="42"/>
        <end position="159"/>
    </location>
</feature>
<feature type="compositionally biased region" description="Basic and acidic residues" evidence="2">
    <location>
        <begin position="336"/>
        <end position="348"/>
    </location>
</feature>
<feature type="region of interest" description="Disordered" evidence="2">
    <location>
        <begin position="1003"/>
        <end position="1042"/>
    </location>
</feature>
<evidence type="ECO:0000259" key="3">
    <source>
        <dbReference type="PROSITE" id="PS50003"/>
    </source>
</evidence>
<feature type="compositionally biased region" description="Basic and acidic residues" evidence="2">
    <location>
        <begin position="1076"/>
        <end position="1085"/>
    </location>
</feature>
<dbReference type="InterPro" id="IPR011993">
    <property type="entry name" value="PH-like_dom_sf"/>
</dbReference>
<dbReference type="InterPro" id="IPR008936">
    <property type="entry name" value="Rho_GTPase_activation_prot"/>
</dbReference>
<protein>
    <submittedName>
        <fullName evidence="5">RalA binding protein 1</fullName>
    </submittedName>
</protein>
<reference evidence="5 6" key="1">
    <citation type="submission" date="2007-06" db="EMBL/GenBank/DDBJ databases">
        <title>The Genome Sequence of Coccidioides posadasii RMSCC_3488.</title>
        <authorList>
            <consortium name="Coccidioides Genome Resources Consortium"/>
            <consortium name="The Broad Institute Genome Sequencing Platform"/>
            <person name="Henn M.R."/>
            <person name="Sykes S."/>
            <person name="Young S."/>
            <person name="Jaffe D."/>
            <person name="Berlin A."/>
            <person name="Alvarez P."/>
            <person name="Butler J."/>
            <person name="Gnerre S."/>
            <person name="Grabherr M."/>
            <person name="Mauceli E."/>
            <person name="Brockman W."/>
            <person name="Kodira C."/>
            <person name="Alvarado L."/>
            <person name="Zeng Q."/>
            <person name="Crawford M."/>
            <person name="Antoine C."/>
            <person name="Devon K."/>
            <person name="Galgiani J."/>
            <person name="Orsborn K."/>
            <person name="Lewis M.L."/>
            <person name="Nusbaum C."/>
            <person name="Galagan J."/>
            <person name="Birren B."/>
        </authorList>
    </citation>
    <scope>NUCLEOTIDE SEQUENCE [LARGE SCALE GENOMIC DNA]</scope>
    <source>
        <strain evidence="5 6">RMSCC 3488</strain>
    </source>
</reference>
<feature type="compositionally biased region" description="Low complexity" evidence="2">
    <location>
        <begin position="144"/>
        <end position="159"/>
    </location>
</feature>
<feature type="compositionally biased region" description="Polar residues" evidence="2">
    <location>
        <begin position="652"/>
        <end position="667"/>
    </location>
</feature>
<dbReference type="Pfam" id="PF00620">
    <property type="entry name" value="RhoGAP"/>
    <property type="match status" value="1"/>
</dbReference>
<dbReference type="Pfam" id="PF00787">
    <property type="entry name" value="PX"/>
    <property type="match status" value="1"/>
</dbReference>
<dbReference type="SMART" id="SM00324">
    <property type="entry name" value="RhoGAP"/>
    <property type="match status" value="1"/>
</dbReference>
<dbReference type="GO" id="GO:0035091">
    <property type="term" value="F:phosphatidylinositol binding"/>
    <property type="evidence" value="ECO:0007669"/>
    <property type="project" value="InterPro"/>
</dbReference>
<dbReference type="PROSITE" id="PS50003">
    <property type="entry name" value="PH_DOMAIN"/>
    <property type="match status" value="1"/>
</dbReference>
<dbReference type="SUPFAM" id="SSF50729">
    <property type="entry name" value="PH domain-like"/>
    <property type="match status" value="1"/>
</dbReference>
<feature type="compositionally biased region" description="Polar residues" evidence="2">
    <location>
        <begin position="934"/>
        <end position="946"/>
    </location>
</feature>